<evidence type="ECO:0000313" key="3">
    <source>
        <dbReference type="EMBL" id="PHX55787.1"/>
    </source>
</evidence>
<feature type="region of interest" description="Disordered" evidence="1">
    <location>
        <begin position="1"/>
        <end position="38"/>
    </location>
</feature>
<evidence type="ECO:0000256" key="2">
    <source>
        <dbReference type="SAM" id="Phobius"/>
    </source>
</evidence>
<keyword evidence="2" id="KW-0472">Membrane</keyword>
<name>A0A2G4F2U9_9CYAN</name>
<feature type="compositionally biased region" description="Low complexity" evidence="1">
    <location>
        <begin position="1"/>
        <end position="21"/>
    </location>
</feature>
<evidence type="ECO:0000256" key="1">
    <source>
        <dbReference type="SAM" id="MobiDB-lite"/>
    </source>
</evidence>
<gene>
    <name evidence="3" type="ORF">CP500_008850</name>
</gene>
<feature type="transmembrane region" description="Helical" evidence="2">
    <location>
        <begin position="48"/>
        <end position="71"/>
    </location>
</feature>
<accession>A0A2G4F2U9</accession>
<keyword evidence="2" id="KW-0812">Transmembrane</keyword>
<evidence type="ECO:0000313" key="4">
    <source>
        <dbReference type="Proteomes" id="UP000226442"/>
    </source>
</evidence>
<keyword evidence="4" id="KW-1185">Reference proteome</keyword>
<comment type="caution">
    <text evidence="3">The sequence shown here is derived from an EMBL/GenBank/DDBJ whole genome shotgun (WGS) entry which is preliminary data.</text>
</comment>
<dbReference type="RefSeq" id="WP_096829333.1">
    <property type="nucleotide sequence ID" value="NZ_NXIB02000040.1"/>
</dbReference>
<dbReference type="EMBL" id="NXIB02000040">
    <property type="protein sequence ID" value="PHX55787.1"/>
    <property type="molecule type" value="Genomic_DNA"/>
</dbReference>
<dbReference type="Proteomes" id="UP000226442">
    <property type="component" value="Unassembled WGS sequence"/>
</dbReference>
<protein>
    <submittedName>
        <fullName evidence="3">Uncharacterized protein</fullName>
    </submittedName>
</protein>
<sequence length="87" mass="9563">MNQLPNPFNSNPSNPLDPLNQDPDRLDDEDGELPRRYHPATKKTLQKFFIILIVVGAIIGGILSIGVISLMQKAGLTNVPARVENSK</sequence>
<reference evidence="3" key="1">
    <citation type="submission" date="2017-10" db="EMBL/GenBank/DDBJ databases">
        <title>Draft genome sequence of the planktic cyanobacteria Tychonema bourrellyi isolated from alpine lentic freshwater.</title>
        <authorList>
            <person name="Tett A."/>
            <person name="Armanini F."/>
            <person name="Asnicar F."/>
            <person name="Boscaini A."/>
            <person name="Pasolli E."/>
            <person name="Zolfo M."/>
            <person name="Donati C."/>
            <person name="Salmaso N."/>
            <person name="Segata N."/>
        </authorList>
    </citation>
    <scope>NUCLEOTIDE SEQUENCE</scope>
    <source>
        <strain evidence="3">FEM_GT703</strain>
    </source>
</reference>
<proteinExistence type="predicted"/>
<keyword evidence="2" id="KW-1133">Transmembrane helix</keyword>
<organism evidence="3 4">
    <name type="scientific">Tychonema bourrellyi FEM_GT703</name>
    <dbReference type="NCBI Taxonomy" id="2040638"/>
    <lineage>
        <taxon>Bacteria</taxon>
        <taxon>Bacillati</taxon>
        <taxon>Cyanobacteriota</taxon>
        <taxon>Cyanophyceae</taxon>
        <taxon>Oscillatoriophycideae</taxon>
        <taxon>Oscillatoriales</taxon>
        <taxon>Microcoleaceae</taxon>
        <taxon>Tychonema</taxon>
    </lineage>
</organism>
<dbReference type="AlphaFoldDB" id="A0A2G4F2U9"/>